<evidence type="ECO:0000256" key="1">
    <source>
        <dbReference type="SAM" id="MobiDB-lite"/>
    </source>
</evidence>
<name>A0ABR0LWW1_9PEZI</name>
<protein>
    <recommendedName>
        <fullName evidence="4">Inhibitor of growth protein N-terminal histone-binding domain-containing protein</fullName>
    </recommendedName>
</protein>
<feature type="compositionally biased region" description="Acidic residues" evidence="1">
    <location>
        <begin position="276"/>
        <end position="288"/>
    </location>
</feature>
<dbReference type="EMBL" id="JAVRRA010008995">
    <property type="protein sequence ID" value="KAK5253369.1"/>
    <property type="molecule type" value="Genomic_DNA"/>
</dbReference>
<dbReference type="Proteomes" id="UP001357485">
    <property type="component" value="Unassembled WGS sequence"/>
</dbReference>
<reference evidence="2 3" key="1">
    <citation type="submission" date="2023-08" db="EMBL/GenBank/DDBJ databases">
        <title>Black Yeasts Isolated from many extreme environments.</title>
        <authorList>
            <person name="Coleine C."/>
            <person name="Stajich J.E."/>
            <person name="Selbmann L."/>
        </authorList>
    </citation>
    <scope>NUCLEOTIDE SEQUENCE [LARGE SCALE GENOMIC DNA]</scope>
    <source>
        <strain evidence="2 3">CCFEE 536</strain>
    </source>
</reference>
<comment type="caution">
    <text evidence="2">The sequence shown here is derived from an EMBL/GenBank/DDBJ whole genome shotgun (WGS) entry which is preliminary data.</text>
</comment>
<organism evidence="2 3">
    <name type="scientific">Cryomyces antarcticus</name>
    <dbReference type="NCBI Taxonomy" id="329879"/>
    <lineage>
        <taxon>Eukaryota</taxon>
        <taxon>Fungi</taxon>
        <taxon>Dikarya</taxon>
        <taxon>Ascomycota</taxon>
        <taxon>Pezizomycotina</taxon>
        <taxon>Dothideomycetes</taxon>
        <taxon>Dothideomycetes incertae sedis</taxon>
        <taxon>Cryomyces</taxon>
    </lineage>
</organism>
<accession>A0ABR0LWW1</accession>
<gene>
    <name evidence="2" type="ORF">LTR16_005160</name>
</gene>
<feature type="region of interest" description="Disordered" evidence="1">
    <location>
        <begin position="31"/>
        <end position="102"/>
    </location>
</feature>
<evidence type="ECO:0000313" key="3">
    <source>
        <dbReference type="Proteomes" id="UP001357485"/>
    </source>
</evidence>
<feature type="compositionally biased region" description="Polar residues" evidence="1">
    <location>
        <begin position="46"/>
        <end position="58"/>
    </location>
</feature>
<proteinExistence type="predicted"/>
<feature type="region of interest" description="Disordered" evidence="1">
    <location>
        <begin position="258"/>
        <end position="300"/>
    </location>
</feature>
<evidence type="ECO:0008006" key="4">
    <source>
        <dbReference type="Google" id="ProtNLM"/>
    </source>
</evidence>
<keyword evidence="3" id="KW-1185">Reference proteome</keyword>
<sequence>MLDDTAKCFNFLNDNLPRWFENLDEIEKKVEERHKAAVPMRKPRKSGSTESLRPTQTQQEDDVAIVVTPAQQAKDDAPLPPQGQRQAAKRKRKPASVISDNASEYRKRGMMIVYYDSEVQKQFESLVRHVGTARNLLRKAKMSARMTALSAANNGDDDGFDDNGGEAAAFVRVGYKSRIGMRTPRTEVGQHDATSRFDLADNAMDRAQNACERAAHQFLRDGDCSSEIENAREEFETLVKMSREELVRLKEQRCRARNRNNGATEPADLGVVTNIETDDEDRDDEDEDGFKMPPALIPMA</sequence>
<evidence type="ECO:0000313" key="2">
    <source>
        <dbReference type="EMBL" id="KAK5253369.1"/>
    </source>
</evidence>
<feature type="non-terminal residue" evidence="2">
    <location>
        <position position="300"/>
    </location>
</feature>